<comment type="caution">
    <text evidence="3">The sequence shown here is derived from an EMBL/GenBank/DDBJ whole genome shotgun (WGS) entry which is preliminary data.</text>
</comment>
<evidence type="ECO:0000313" key="4">
    <source>
        <dbReference type="Proteomes" id="UP000189462"/>
    </source>
</evidence>
<feature type="domain" description="Urease accessory protein UreH-like transmembrane" evidence="2">
    <location>
        <begin position="9"/>
        <end position="222"/>
    </location>
</feature>
<proteinExistence type="predicted"/>
<keyword evidence="1" id="KW-0472">Membrane</keyword>
<accession>A0A1V3NU06</accession>
<dbReference type="EMBL" id="MVBK01000008">
    <property type="protein sequence ID" value="OOG28619.1"/>
    <property type="molecule type" value="Genomic_DNA"/>
</dbReference>
<name>A0A1V3NU06_9GAMM</name>
<dbReference type="STRING" id="108003.B1C78_01775"/>
<keyword evidence="1" id="KW-0812">Transmembrane</keyword>
<evidence type="ECO:0000259" key="2">
    <source>
        <dbReference type="Pfam" id="PF13386"/>
    </source>
</evidence>
<evidence type="ECO:0000256" key="1">
    <source>
        <dbReference type="SAM" id="Phobius"/>
    </source>
</evidence>
<dbReference type="PANTHER" id="PTHR42208">
    <property type="entry name" value="HEAVY METAL TRANSPORTER-RELATED"/>
    <property type="match status" value="1"/>
</dbReference>
<dbReference type="InterPro" id="IPR039447">
    <property type="entry name" value="UreH-like_TM_dom"/>
</dbReference>
<dbReference type="Proteomes" id="UP000189462">
    <property type="component" value="Unassembled WGS sequence"/>
</dbReference>
<gene>
    <name evidence="3" type="ORF">B1C78_01775</name>
</gene>
<dbReference type="RefSeq" id="WP_077277447.1">
    <property type="nucleotide sequence ID" value="NZ_MVBK01000008.1"/>
</dbReference>
<dbReference type="PANTHER" id="PTHR42208:SF1">
    <property type="entry name" value="HEAVY METAL TRANSPORTER"/>
    <property type="match status" value="1"/>
</dbReference>
<dbReference type="Pfam" id="PF13386">
    <property type="entry name" value="DsbD_2"/>
    <property type="match status" value="1"/>
</dbReference>
<feature type="transmembrane region" description="Helical" evidence="1">
    <location>
        <begin position="178"/>
        <end position="200"/>
    </location>
</feature>
<sequence length="235" mass="24317">MIEHGTLIAAVLVGLLGGVHCAGMCGGIVTALSLGTVRAPGVDAGPSPGVSWPLLLSYNLGRLLSYTAAGAIAGSAGWFATRMMDVNQAQLVLQVVAGLFMVALGLYLAGWWQALARLERAGGVVWRRLEPLGRRFLPVRRPGQALAVGLVWGWLPCGLVYSVLIWSVASGGPLQGAALMAAFGLGTLPNLLLMGVMAASLGRFLGRRPVRVSAGVLVAGFGLFMVVQAVFTVGL</sequence>
<feature type="transmembrane region" description="Helical" evidence="1">
    <location>
        <begin position="212"/>
        <end position="233"/>
    </location>
</feature>
<reference evidence="3 4" key="1">
    <citation type="submission" date="2017-02" db="EMBL/GenBank/DDBJ databases">
        <title>Genomic diversity within the haloalkaliphilic genus Thioalkalivibrio.</title>
        <authorList>
            <person name="Ahn A.-C."/>
            <person name="Meier-Kolthoff J."/>
            <person name="Overmars L."/>
            <person name="Richter M."/>
            <person name="Woyke T."/>
            <person name="Sorokin D.Y."/>
            <person name="Muyzer G."/>
        </authorList>
    </citation>
    <scope>NUCLEOTIDE SEQUENCE [LARGE SCALE GENOMIC DNA]</scope>
    <source>
        <strain evidence="3 4">ALJD</strain>
    </source>
</reference>
<protein>
    <recommendedName>
        <fullName evidence="2">Urease accessory protein UreH-like transmembrane domain-containing protein</fullName>
    </recommendedName>
</protein>
<keyword evidence="1" id="KW-1133">Transmembrane helix</keyword>
<keyword evidence="4" id="KW-1185">Reference proteome</keyword>
<dbReference type="AlphaFoldDB" id="A0A1V3NU06"/>
<evidence type="ECO:0000313" key="3">
    <source>
        <dbReference type="EMBL" id="OOG28619.1"/>
    </source>
</evidence>
<feature type="transmembrane region" description="Helical" evidence="1">
    <location>
        <begin position="92"/>
        <end position="112"/>
    </location>
</feature>
<organism evidence="3 4">
    <name type="scientific">Thioalkalivibrio denitrificans</name>
    <dbReference type="NCBI Taxonomy" id="108003"/>
    <lineage>
        <taxon>Bacteria</taxon>
        <taxon>Pseudomonadati</taxon>
        <taxon>Pseudomonadota</taxon>
        <taxon>Gammaproteobacteria</taxon>
        <taxon>Chromatiales</taxon>
        <taxon>Ectothiorhodospiraceae</taxon>
        <taxon>Thioalkalivibrio</taxon>
    </lineage>
</organism>
<feature type="transmembrane region" description="Helical" evidence="1">
    <location>
        <begin position="145"/>
        <end position="166"/>
    </location>
</feature>
<dbReference type="OrthoDB" id="9798690at2"/>